<evidence type="ECO:0000256" key="6">
    <source>
        <dbReference type="ARBA" id="ARBA00022989"/>
    </source>
</evidence>
<keyword evidence="6 9" id="KW-1133">Transmembrane helix</keyword>
<comment type="function">
    <text evidence="9">Part of the tripartite ATP-independent periplasmic (TRAP) transport system.</text>
</comment>
<dbReference type="GO" id="GO:0005886">
    <property type="term" value="C:plasma membrane"/>
    <property type="evidence" value="ECO:0007669"/>
    <property type="project" value="UniProtKB-SubCell"/>
</dbReference>
<evidence type="ECO:0000256" key="8">
    <source>
        <dbReference type="ARBA" id="ARBA00038436"/>
    </source>
</evidence>
<evidence type="ECO:0000256" key="4">
    <source>
        <dbReference type="ARBA" id="ARBA00022519"/>
    </source>
</evidence>
<dbReference type="GO" id="GO:0022857">
    <property type="term" value="F:transmembrane transporter activity"/>
    <property type="evidence" value="ECO:0007669"/>
    <property type="project" value="UniProtKB-UniRule"/>
</dbReference>
<keyword evidence="2 9" id="KW-0813">Transport</keyword>
<dbReference type="EMBL" id="CP021358">
    <property type="protein sequence ID" value="ART64313.1"/>
    <property type="molecule type" value="Genomic_DNA"/>
</dbReference>
<organism evidence="11 12">
    <name type="scientific">Kushneria marisflavi</name>
    <dbReference type="NCBI Taxonomy" id="157779"/>
    <lineage>
        <taxon>Bacteria</taxon>
        <taxon>Pseudomonadati</taxon>
        <taxon>Pseudomonadota</taxon>
        <taxon>Gammaproteobacteria</taxon>
        <taxon>Oceanospirillales</taxon>
        <taxon>Halomonadaceae</taxon>
        <taxon>Kushneria</taxon>
    </lineage>
</organism>
<feature type="transmembrane region" description="Helical" evidence="9">
    <location>
        <begin position="27"/>
        <end position="51"/>
    </location>
</feature>
<keyword evidence="3" id="KW-1003">Cell membrane</keyword>
<dbReference type="PANTHER" id="PTHR35011:SF11">
    <property type="entry name" value="TRAP TRANSPORTER SMALL PERMEASE PROTEIN"/>
    <property type="match status" value="1"/>
</dbReference>
<evidence type="ECO:0000313" key="12">
    <source>
        <dbReference type="Proteomes" id="UP000194457"/>
    </source>
</evidence>
<name>A0A240UTB0_9GAMM</name>
<accession>A0A240UTB0</accession>
<feature type="transmembrane region" description="Helical" evidence="9">
    <location>
        <begin position="105"/>
        <end position="124"/>
    </location>
</feature>
<feature type="transmembrane region" description="Helical" evidence="9">
    <location>
        <begin position="63"/>
        <end position="84"/>
    </location>
</feature>
<dbReference type="OrthoDB" id="2085311at2"/>
<feature type="transmembrane region" description="Helical" evidence="9">
    <location>
        <begin position="149"/>
        <end position="168"/>
    </location>
</feature>
<dbReference type="GO" id="GO:0015740">
    <property type="term" value="P:C4-dicarboxylate transport"/>
    <property type="evidence" value="ECO:0007669"/>
    <property type="project" value="TreeGrafter"/>
</dbReference>
<dbReference type="KEGG" id="kma:B9H00_15675"/>
<evidence type="ECO:0000256" key="5">
    <source>
        <dbReference type="ARBA" id="ARBA00022692"/>
    </source>
</evidence>
<reference evidence="11 12" key="1">
    <citation type="submission" date="2017-05" db="EMBL/GenBank/DDBJ databases">
        <authorList>
            <person name="Song R."/>
            <person name="Chenine A.L."/>
            <person name="Ruprecht R.M."/>
        </authorList>
    </citation>
    <scope>NUCLEOTIDE SEQUENCE [LARGE SCALE GENOMIC DNA]</scope>
    <source>
        <strain evidence="11">SW32</strain>
    </source>
</reference>
<dbReference type="PANTHER" id="PTHR35011">
    <property type="entry name" value="2,3-DIKETO-L-GULONATE TRAP TRANSPORTER SMALL PERMEASE PROTEIN YIAM"/>
    <property type="match status" value="1"/>
</dbReference>
<dbReference type="InterPro" id="IPR007387">
    <property type="entry name" value="TRAP_DctQ"/>
</dbReference>
<gene>
    <name evidence="11" type="ORF">B9H00_15675</name>
</gene>
<evidence type="ECO:0000256" key="1">
    <source>
        <dbReference type="ARBA" id="ARBA00004429"/>
    </source>
</evidence>
<evidence type="ECO:0000256" key="9">
    <source>
        <dbReference type="RuleBase" id="RU369079"/>
    </source>
</evidence>
<keyword evidence="4 9" id="KW-0997">Cell inner membrane</keyword>
<dbReference type="Pfam" id="PF04290">
    <property type="entry name" value="DctQ"/>
    <property type="match status" value="1"/>
</dbReference>
<dbReference type="RefSeq" id="WP_086901437.1">
    <property type="nucleotide sequence ID" value="NZ_CP021358.1"/>
</dbReference>
<feature type="domain" description="Tripartite ATP-independent periplasmic transporters DctQ component" evidence="10">
    <location>
        <begin position="44"/>
        <end position="172"/>
    </location>
</feature>
<evidence type="ECO:0000256" key="2">
    <source>
        <dbReference type="ARBA" id="ARBA00022448"/>
    </source>
</evidence>
<dbReference type="Proteomes" id="UP000194457">
    <property type="component" value="Chromosome"/>
</dbReference>
<keyword evidence="12" id="KW-1185">Reference proteome</keyword>
<protein>
    <recommendedName>
        <fullName evidence="9">TRAP transporter small permease protein</fullName>
    </recommendedName>
</protein>
<evidence type="ECO:0000256" key="3">
    <source>
        <dbReference type="ARBA" id="ARBA00022475"/>
    </source>
</evidence>
<dbReference type="AlphaFoldDB" id="A0A240UTB0"/>
<evidence type="ECO:0000259" key="10">
    <source>
        <dbReference type="Pfam" id="PF04290"/>
    </source>
</evidence>
<comment type="subcellular location">
    <subcellularLocation>
        <location evidence="1 9">Cell inner membrane</location>
        <topology evidence="1 9">Multi-pass membrane protein</topology>
    </subcellularLocation>
</comment>
<dbReference type="InterPro" id="IPR055348">
    <property type="entry name" value="DctQ"/>
</dbReference>
<comment type="subunit">
    <text evidence="9">The complex comprises the extracytoplasmic solute receptor protein and the two transmembrane proteins.</text>
</comment>
<evidence type="ECO:0000313" key="11">
    <source>
        <dbReference type="EMBL" id="ART64313.1"/>
    </source>
</evidence>
<comment type="similarity">
    <text evidence="8 9">Belongs to the TRAP transporter small permease family.</text>
</comment>
<proteinExistence type="inferred from homology"/>
<keyword evidence="7 9" id="KW-0472">Membrane</keyword>
<evidence type="ECO:0000256" key="7">
    <source>
        <dbReference type="ARBA" id="ARBA00023136"/>
    </source>
</evidence>
<keyword evidence="5 9" id="KW-0812">Transmembrane</keyword>
<sequence>MDSSTDQIRDIPEDHPRTGVAGRMLDGLAHLCIMVSGVLLVFLIVSFGWLVFGRYVLNNTPTWVEQSSLLIVVYITCLGAAAGVRHNTHLSIDMVREALPAIPRTIMCHLADLFVLVFGGFMAWQGSILMMDNTTRAIPMIGLTESWRAAPLAICGVLMVVFAGANIVERLTHKTRV</sequence>